<feature type="compositionally biased region" description="Basic and acidic residues" evidence="1">
    <location>
        <begin position="56"/>
        <end position="67"/>
    </location>
</feature>
<feature type="region of interest" description="Disordered" evidence="1">
    <location>
        <begin position="27"/>
        <end position="67"/>
    </location>
</feature>
<keyword evidence="3" id="KW-1185">Reference proteome</keyword>
<reference evidence="2" key="1">
    <citation type="journal article" date="2014" name="Int. J. Syst. Evol. Microbiol.">
        <title>Complete genome sequence of Corynebacterium casei LMG S-19264T (=DSM 44701T), isolated from a smear-ripened cheese.</title>
        <authorList>
            <consortium name="US DOE Joint Genome Institute (JGI-PGF)"/>
            <person name="Walter F."/>
            <person name="Albersmeier A."/>
            <person name="Kalinowski J."/>
            <person name="Ruckert C."/>
        </authorList>
    </citation>
    <scope>NUCLEOTIDE SEQUENCE</scope>
    <source>
        <strain evidence="2">JCM 4346</strain>
    </source>
</reference>
<evidence type="ECO:0000256" key="1">
    <source>
        <dbReference type="SAM" id="MobiDB-lite"/>
    </source>
</evidence>
<protein>
    <submittedName>
        <fullName evidence="2">Uncharacterized protein</fullName>
    </submittedName>
</protein>
<evidence type="ECO:0000313" key="3">
    <source>
        <dbReference type="Proteomes" id="UP000658320"/>
    </source>
</evidence>
<comment type="caution">
    <text evidence="2">The sequence shown here is derived from an EMBL/GenBank/DDBJ whole genome shotgun (WGS) entry which is preliminary data.</text>
</comment>
<reference evidence="2" key="2">
    <citation type="submission" date="2020-09" db="EMBL/GenBank/DDBJ databases">
        <authorList>
            <person name="Sun Q."/>
            <person name="Ohkuma M."/>
        </authorList>
    </citation>
    <scope>NUCLEOTIDE SEQUENCE</scope>
    <source>
        <strain evidence="2">JCM 4346</strain>
    </source>
</reference>
<evidence type="ECO:0000313" key="2">
    <source>
        <dbReference type="EMBL" id="GGR11154.1"/>
    </source>
</evidence>
<feature type="compositionally biased region" description="Basic residues" evidence="1">
    <location>
        <begin position="36"/>
        <end position="45"/>
    </location>
</feature>
<organism evidence="2 3">
    <name type="scientific">Streptomyces aurantiogriseus</name>
    <dbReference type="NCBI Taxonomy" id="66870"/>
    <lineage>
        <taxon>Bacteria</taxon>
        <taxon>Bacillati</taxon>
        <taxon>Actinomycetota</taxon>
        <taxon>Actinomycetes</taxon>
        <taxon>Kitasatosporales</taxon>
        <taxon>Streptomycetaceae</taxon>
        <taxon>Streptomyces</taxon>
    </lineage>
</organism>
<name>A0A918C802_9ACTN</name>
<dbReference type="Proteomes" id="UP000658320">
    <property type="component" value="Unassembled WGS sequence"/>
</dbReference>
<sequence length="67" mass="7241">MLWVAILLLPILSVLLVVMDRVEDRLSAPAPAGPRHAAHKRHLRLVRGTAESGEPAADKGRSEPRAA</sequence>
<accession>A0A918C802</accession>
<dbReference type="EMBL" id="BMSX01000005">
    <property type="protein sequence ID" value="GGR11154.1"/>
    <property type="molecule type" value="Genomic_DNA"/>
</dbReference>
<dbReference type="AlphaFoldDB" id="A0A918C802"/>
<gene>
    <name evidence="2" type="ORF">GCM10010251_29100</name>
</gene>
<proteinExistence type="predicted"/>